<evidence type="ECO:0000256" key="23">
    <source>
        <dbReference type="SAM" id="SignalP"/>
    </source>
</evidence>
<evidence type="ECO:0000256" key="1">
    <source>
        <dbReference type="ARBA" id="ARBA00004162"/>
    </source>
</evidence>
<comment type="similarity">
    <text evidence="2">Belongs to the protein kinase superfamily. Ser/Thr protein kinase family.</text>
</comment>
<dbReference type="SUPFAM" id="SSF52058">
    <property type="entry name" value="L domain-like"/>
    <property type="match status" value="2"/>
</dbReference>
<dbReference type="SMR" id="A0A1D6LTR1"/>
<dbReference type="Pfam" id="PF08263">
    <property type="entry name" value="LRRNT_2"/>
    <property type="match status" value="1"/>
</dbReference>
<dbReference type="Pfam" id="PF00069">
    <property type="entry name" value="Pkinase"/>
    <property type="match status" value="1"/>
</dbReference>
<dbReference type="Pfam" id="PF00560">
    <property type="entry name" value="LRR_1"/>
    <property type="match status" value="5"/>
</dbReference>
<evidence type="ECO:0000256" key="15">
    <source>
        <dbReference type="ARBA" id="ARBA00022989"/>
    </source>
</evidence>
<dbReference type="GO" id="GO:0004674">
    <property type="term" value="F:protein serine/threonine kinase activity"/>
    <property type="evidence" value="ECO:0007669"/>
    <property type="project" value="UniProtKB-KW"/>
</dbReference>
<dbReference type="InterPro" id="IPR008271">
    <property type="entry name" value="Ser/Thr_kinase_AS"/>
</dbReference>
<dbReference type="OrthoDB" id="4062651at2759"/>
<keyword evidence="9 22" id="KW-0812">Transmembrane</keyword>
<dbReference type="GO" id="GO:0005524">
    <property type="term" value="F:ATP binding"/>
    <property type="evidence" value="ECO:0007669"/>
    <property type="project" value="UniProtKB-UniRule"/>
</dbReference>
<evidence type="ECO:0000256" key="5">
    <source>
        <dbReference type="ARBA" id="ARBA00022527"/>
    </source>
</evidence>
<dbReference type="FunFam" id="3.80.10.10:FF:000363">
    <property type="entry name" value="Leucine-rich repeat family protein"/>
    <property type="match status" value="1"/>
</dbReference>
<evidence type="ECO:0000256" key="21">
    <source>
        <dbReference type="PROSITE-ProRule" id="PRU10141"/>
    </source>
</evidence>
<keyword evidence="10 23" id="KW-0732">Signal</keyword>
<feature type="transmembrane region" description="Helical" evidence="22">
    <location>
        <begin position="538"/>
        <end position="565"/>
    </location>
</feature>
<dbReference type="SMART" id="SM00220">
    <property type="entry name" value="S_TKc"/>
    <property type="match status" value="1"/>
</dbReference>
<dbReference type="PaxDb" id="4577-GRMZM2G012685_P01"/>
<evidence type="ECO:0000256" key="16">
    <source>
        <dbReference type="ARBA" id="ARBA00023136"/>
    </source>
</evidence>
<keyword evidence="17 25" id="KW-0675">Receptor</keyword>
<evidence type="ECO:0000256" key="2">
    <source>
        <dbReference type="ARBA" id="ARBA00008684"/>
    </source>
</evidence>
<evidence type="ECO:0000256" key="12">
    <source>
        <dbReference type="ARBA" id="ARBA00022741"/>
    </source>
</evidence>
<comment type="subcellular location">
    <subcellularLocation>
        <location evidence="1">Cell membrane</location>
        <topology evidence="1">Single-pass membrane protein</topology>
    </subcellularLocation>
</comment>
<reference evidence="25" key="2">
    <citation type="submission" date="2015-12" db="EMBL/GenBank/DDBJ databases">
        <title>Update maize B73 reference genome by single molecule sequencing technologies.</title>
        <authorList>
            <consortium name="Maize Genome Sequencing Project"/>
            <person name="Ware D."/>
        </authorList>
    </citation>
    <scope>NUCLEOTIDE SEQUENCE</scope>
    <source>
        <tissue evidence="25">Seedling</tissue>
    </source>
</reference>
<dbReference type="InterPro" id="IPR011009">
    <property type="entry name" value="Kinase-like_dom_sf"/>
</dbReference>
<feature type="domain" description="Protein kinase" evidence="24">
    <location>
        <begin position="619"/>
        <end position="931"/>
    </location>
</feature>
<dbReference type="InterPro" id="IPR051716">
    <property type="entry name" value="Plant_RL_S/T_kinase"/>
</dbReference>
<dbReference type="Proteomes" id="UP000007305">
    <property type="component" value="Chromosome 6"/>
</dbReference>
<dbReference type="EC" id="2.7.11.1" evidence="3"/>
<dbReference type="InterPro" id="IPR000719">
    <property type="entry name" value="Prot_kinase_dom"/>
</dbReference>
<dbReference type="PROSITE" id="PS50011">
    <property type="entry name" value="PROTEIN_KINASE_DOM"/>
    <property type="match status" value="1"/>
</dbReference>
<dbReference type="GO" id="GO:0005886">
    <property type="term" value="C:plasma membrane"/>
    <property type="evidence" value="ECO:0007669"/>
    <property type="project" value="UniProtKB-SubCell"/>
</dbReference>
<reference evidence="26" key="3">
    <citation type="submission" date="2019-07" db="EMBL/GenBank/DDBJ databases">
        <authorList>
            <person name="Seetharam A."/>
            <person name="Woodhouse M."/>
            <person name="Cannon E."/>
        </authorList>
    </citation>
    <scope>NUCLEOTIDE SEQUENCE [LARGE SCALE GENOMIC DNA]</scope>
    <source>
        <strain evidence="26">cv. B73</strain>
    </source>
</reference>
<name>A0A1D6LTR1_MAIZE</name>
<organism evidence="26 27">
    <name type="scientific">Zea mays</name>
    <name type="common">Maize</name>
    <dbReference type="NCBI Taxonomy" id="4577"/>
    <lineage>
        <taxon>Eukaryota</taxon>
        <taxon>Viridiplantae</taxon>
        <taxon>Streptophyta</taxon>
        <taxon>Embryophyta</taxon>
        <taxon>Tracheophyta</taxon>
        <taxon>Spermatophyta</taxon>
        <taxon>Magnoliopsida</taxon>
        <taxon>Liliopsida</taxon>
        <taxon>Poales</taxon>
        <taxon>Poaceae</taxon>
        <taxon>PACMAD clade</taxon>
        <taxon>Panicoideae</taxon>
        <taxon>Andropogonodae</taxon>
        <taxon>Andropogoneae</taxon>
        <taxon>Tripsacinae</taxon>
        <taxon>Zea</taxon>
    </lineage>
</organism>
<evidence type="ECO:0000256" key="22">
    <source>
        <dbReference type="SAM" id="Phobius"/>
    </source>
</evidence>
<evidence type="ECO:0000313" key="26">
    <source>
        <dbReference type="EnsemblPlants" id="Zm00001eb278310_P001"/>
    </source>
</evidence>
<keyword evidence="14 21" id="KW-0067">ATP-binding</keyword>
<evidence type="ECO:0000256" key="17">
    <source>
        <dbReference type="ARBA" id="ARBA00023170"/>
    </source>
</evidence>
<evidence type="ECO:0000313" key="27">
    <source>
        <dbReference type="Proteomes" id="UP000007305"/>
    </source>
</evidence>
<keyword evidence="18" id="KW-0325">Glycoprotein</keyword>
<keyword evidence="27" id="KW-1185">Reference proteome</keyword>
<dbReference type="PROSITE" id="PS00107">
    <property type="entry name" value="PROTEIN_KINASE_ATP"/>
    <property type="match status" value="1"/>
</dbReference>
<dbReference type="OMA" id="AVFCNCS"/>
<dbReference type="FunFam" id="3.80.10.10:FF:000095">
    <property type="entry name" value="LRR receptor-like serine/threonine-protein kinase GSO1"/>
    <property type="match status" value="1"/>
</dbReference>
<keyword evidence="15 22" id="KW-1133">Transmembrane helix</keyword>
<dbReference type="Pfam" id="PF13855">
    <property type="entry name" value="LRR_8"/>
    <property type="match status" value="2"/>
</dbReference>
<dbReference type="Gene3D" id="1.10.510.10">
    <property type="entry name" value="Transferase(Phosphotransferase) domain 1"/>
    <property type="match status" value="1"/>
</dbReference>
<reference evidence="27" key="1">
    <citation type="journal article" date="2009" name="Science">
        <title>The B73 maize genome: complexity, diversity, and dynamics.</title>
        <authorList>
            <person name="Schnable P.S."/>
            <person name="Ware D."/>
            <person name="Fulton R.S."/>
            <person name="Stein J.C."/>
            <person name="Wei F."/>
            <person name="Pasternak S."/>
            <person name="Liang C."/>
            <person name="Zhang J."/>
            <person name="Fulton L."/>
            <person name="Graves T.A."/>
            <person name="Minx P."/>
            <person name="Reily A.D."/>
            <person name="Courtney L."/>
            <person name="Kruchowski S.S."/>
            <person name="Tomlinson C."/>
            <person name="Strong C."/>
            <person name="Delehaunty K."/>
            <person name="Fronick C."/>
            <person name="Courtney B."/>
            <person name="Rock S.M."/>
            <person name="Belter E."/>
            <person name="Du F."/>
            <person name="Kim K."/>
            <person name="Abbott R.M."/>
            <person name="Cotton M."/>
            <person name="Levy A."/>
            <person name="Marchetto P."/>
            <person name="Ochoa K."/>
            <person name="Jackson S.M."/>
            <person name="Gillam B."/>
            <person name="Chen W."/>
            <person name="Yan L."/>
            <person name="Higginbotham J."/>
            <person name="Cardenas M."/>
            <person name="Waligorski J."/>
            <person name="Applebaum E."/>
            <person name="Phelps L."/>
            <person name="Falcone J."/>
            <person name="Kanchi K."/>
            <person name="Thane T."/>
            <person name="Scimone A."/>
            <person name="Thane N."/>
            <person name="Henke J."/>
            <person name="Wang T."/>
            <person name="Ruppert J."/>
            <person name="Shah N."/>
            <person name="Rotter K."/>
            <person name="Hodges J."/>
            <person name="Ingenthron E."/>
            <person name="Cordes M."/>
            <person name="Kohlberg S."/>
            <person name="Sgro J."/>
            <person name="Delgado B."/>
            <person name="Mead K."/>
            <person name="Chinwalla A."/>
            <person name="Leonard S."/>
            <person name="Crouse K."/>
            <person name="Collura K."/>
            <person name="Kudrna D."/>
            <person name="Currie J."/>
            <person name="He R."/>
            <person name="Angelova A."/>
            <person name="Rajasekar S."/>
            <person name="Mueller T."/>
            <person name="Lomeli R."/>
            <person name="Scara G."/>
            <person name="Ko A."/>
            <person name="Delaney K."/>
            <person name="Wissotski M."/>
            <person name="Lopez G."/>
            <person name="Campos D."/>
            <person name="Braidotti M."/>
            <person name="Ashley E."/>
            <person name="Golser W."/>
            <person name="Kim H."/>
            <person name="Lee S."/>
            <person name="Lin J."/>
            <person name="Dujmic Z."/>
            <person name="Kim W."/>
            <person name="Talag J."/>
            <person name="Zuccolo A."/>
            <person name="Fan C."/>
            <person name="Sebastian A."/>
            <person name="Kramer M."/>
            <person name="Spiegel L."/>
            <person name="Nascimento L."/>
            <person name="Zutavern T."/>
            <person name="Miller B."/>
            <person name="Ambroise C."/>
            <person name="Muller S."/>
            <person name="Spooner W."/>
            <person name="Narechania A."/>
            <person name="Ren L."/>
            <person name="Wei S."/>
            <person name="Kumari S."/>
            <person name="Faga B."/>
            <person name="Levy M.J."/>
            <person name="McMahan L."/>
            <person name="Van Buren P."/>
            <person name="Vaughn M.W."/>
            <person name="Ying K."/>
            <person name="Yeh C.-T."/>
            <person name="Emrich S.J."/>
            <person name="Jia Y."/>
            <person name="Kalyanaraman A."/>
            <person name="Hsia A.-P."/>
            <person name="Barbazuk W.B."/>
            <person name="Baucom R.S."/>
            <person name="Brutnell T.P."/>
            <person name="Carpita N.C."/>
            <person name="Chaparro C."/>
            <person name="Chia J.-M."/>
            <person name="Deragon J.-M."/>
            <person name="Estill J.C."/>
            <person name="Fu Y."/>
            <person name="Jeddeloh J.A."/>
            <person name="Han Y."/>
            <person name="Lee H."/>
            <person name="Li P."/>
            <person name="Lisch D.R."/>
            <person name="Liu S."/>
            <person name="Liu Z."/>
            <person name="Nagel D.H."/>
            <person name="McCann M.C."/>
            <person name="SanMiguel P."/>
            <person name="Myers A.M."/>
            <person name="Nettleton D."/>
            <person name="Nguyen J."/>
            <person name="Penning B.W."/>
            <person name="Ponnala L."/>
            <person name="Schneider K.L."/>
            <person name="Schwartz D.C."/>
            <person name="Sharma A."/>
            <person name="Soderlund C."/>
            <person name="Springer N.M."/>
            <person name="Sun Q."/>
            <person name="Wang H."/>
            <person name="Waterman M."/>
            <person name="Westerman R."/>
            <person name="Wolfgruber T.K."/>
            <person name="Yang L."/>
            <person name="Yu Y."/>
            <person name="Zhang L."/>
            <person name="Zhou S."/>
            <person name="Zhu Q."/>
            <person name="Bennetzen J.L."/>
            <person name="Dawe R.K."/>
            <person name="Jiang J."/>
            <person name="Jiang N."/>
            <person name="Presting G.G."/>
            <person name="Wessler S.R."/>
            <person name="Aluru S."/>
            <person name="Martienssen R.A."/>
            <person name="Clifton S.W."/>
            <person name="McCombie W.R."/>
            <person name="Wing R.A."/>
            <person name="Wilson R.K."/>
        </authorList>
    </citation>
    <scope>NUCLEOTIDE SEQUENCE [LARGE SCALE GENOMIC DNA]</scope>
    <source>
        <strain evidence="27">cv. B73</strain>
    </source>
</reference>
<evidence type="ECO:0000256" key="6">
    <source>
        <dbReference type="ARBA" id="ARBA00022553"/>
    </source>
</evidence>
<comment type="catalytic activity">
    <reaction evidence="20">
        <text>L-seryl-[protein] + ATP = O-phospho-L-seryl-[protein] + ADP + H(+)</text>
        <dbReference type="Rhea" id="RHEA:17989"/>
        <dbReference type="Rhea" id="RHEA-COMP:9863"/>
        <dbReference type="Rhea" id="RHEA-COMP:11604"/>
        <dbReference type="ChEBI" id="CHEBI:15378"/>
        <dbReference type="ChEBI" id="CHEBI:29999"/>
        <dbReference type="ChEBI" id="CHEBI:30616"/>
        <dbReference type="ChEBI" id="CHEBI:83421"/>
        <dbReference type="ChEBI" id="CHEBI:456216"/>
        <dbReference type="EC" id="2.7.11.1"/>
    </reaction>
</comment>
<keyword evidence="8" id="KW-0808">Transferase</keyword>
<keyword evidence="11" id="KW-0677">Repeat</keyword>
<evidence type="ECO:0000256" key="7">
    <source>
        <dbReference type="ARBA" id="ARBA00022614"/>
    </source>
</evidence>
<dbReference type="InterPro" id="IPR017441">
    <property type="entry name" value="Protein_kinase_ATP_BS"/>
</dbReference>
<dbReference type="InterPro" id="IPR003591">
    <property type="entry name" value="Leu-rich_rpt_typical-subtyp"/>
</dbReference>
<dbReference type="EnsemblPlants" id="Zm00001eb278310_T001">
    <property type="protein sequence ID" value="Zm00001eb278310_P001"/>
    <property type="gene ID" value="Zm00001eb278310"/>
</dbReference>
<dbReference type="Gene3D" id="3.80.10.10">
    <property type="entry name" value="Ribonuclease Inhibitor"/>
    <property type="match status" value="3"/>
</dbReference>
<dbReference type="InterPro" id="IPR013210">
    <property type="entry name" value="LRR_N_plant-typ"/>
</dbReference>
<dbReference type="FunFam" id="1.10.510.10:FF:000358">
    <property type="entry name" value="Putative leucine-rich repeat receptor-like serine/threonine-protein kinase"/>
    <property type="match status" value="1"/>
</dbReference>
<gene>
    <name evidence="26" type="primary">LOC103629860</name>
    <name evidence="25" type="ORF">ZEAMMB73_Zm00001d037080</name>
</gene>
<evidence type="ECO:0000256" key="13">
    <source>
        <dbReference type="ARBA" id="ARBA00022777"/>
    </source>
</evidence>
<evidence type="ECO:0000256" key="18">
    <source>
        <dbReference type="ARBA" id="ARBA00023180"/>
    </source>
</evidence>
<feature type="signal peptide" evidence="23">
    <location>
        <begin position="1"/>
        <end position="18"/>
    </location>
</feature>
<keyword evidence="12 21" id="KW-0547">Nucleotide-binding</keyword>
<dbReference type="PANTHER" id="PTHR48053">
    <property type="entry name" value="LEUCINE RICH REPEAT FAMILY PROTEIN, EXPRESSED"/>
    <property type="match status" value="1"/>
</dbReference>
<dbReference type="InterPro" id="IPR032675">
    <property type="entry name" value="LRR_dom_sf"/>
</dbReference>
<accession>A0A1D6LTR1</accession>
<evidence type="ECO:0000256" key="8">
    <source>
        <dbReference type="ARBA" id="ARBA00022679"/>
    </source>
</evidence>
<protein>
    <recommendedName>
        <fullName evidence="3">non-specific serine/threonine protein kinase</fullName>
        <ecNumber evidence="3">2.7.11.1</ecNumber>
    </recommendedName>
</protein>
<evidence type="ECO:0000256" key="9">
    <source>
        <dbReference type="ARBA" id="ARBA00022692"/>
    </source>
</evidence>
<dbReference type="SUPFAM" id="SSF56112">
    <property type="entry name" value="Protein kinase-like (PK-like)"/>
    <property type="match status" value="1"/>
</dbReference>
<evidence type="ECO:0000256" key="3">
    <source>
        <dbReference type="ARBA" id="ARBA00012513"/>
    </source>
</evidence>
<evidence type="ECO:0000313" key="25">
    <source>
        <dbReference type="EMBL" id="AQK82787.1"/>
    </source>
</evidence>
<keyword evidence="16 22" id="KW-0472">Membrane</keyword>
<dbReference type="PANTHER" id="PTHR48053:SF151">
    <property type="entry name" value="OS02G0216000 PROTEIN"/>
    <property type="match status" value="1"/>
</dbReference>
<evidence type="ECO:0000256" key="10">
    <source>
        <dbReference type="ARBA" id="ARBA00022729"/>
    </source>
</evidence>
<dbReference type="PROSITE" id="PS00108">
    <property type="entry name" value="PROTEIN_KINASE_ST"/>
    <property type="match status" value="1"/>
</dbReference>
<evidence type="ECO:0000256" key="14">
    <source>
        <dbReference type="ARBA" id="ARBA00022840"/>
    </source>
</evidence>
<dbReference type="AlphaFoldDB" id="A0A1D6LTR1"/>
<reference evidence="26" key="4">
    <citation type="submission" date="2021-05" db="UniProtKB">
        <authorList>
            <consortium name="EnsemblPlants"/>
        </authorList>
    </citation>
    <scope>IDENTIFICATION</scope>
    <source>
        <strain evidence="26">cv. B73</strain>
    </source>
</reference>
<dbReference type="Gramene" id="Zm00001eb278310_T001">
    <property type="protein sequence ID" value="Zm00001eb278310_P001"/>
    <property type="gene ID" value="Zm00001eb278310"/>
</dbReference>
<dbReference type="STRING" id="4577.A0A1D6LTR1"/>
<evidence type="ECO:0000256" key="11">
    <source>
        <dbReference type="ARBA" id="ARBA00022737"/>
    </source>
</evidence>
<dbReference type="InterPro" id="IPR001611">
    <property type="entry name" value="Leu-rich_rpt"/>
</dbReference>
<dbReference type="SMART" id="SM00369">
    <property type="entry name" value="LRR_TYP"/>
    <property type="match status" value="7"/>
</dbReference>
<dbReference type="RefSeq" id="XP_008649174.1">
    <property type="nucleotide sequence ID" value="XM_008650952.4"/>
</dbReference>
<keyword evidence="4" id="KW-1003">Cell membrane</keyword>
<proteinExistence type="inferred from homology"/>
<dbReference type="Gene3D" id="3.30.200.20">
    <property type="entry name" value="Phosphorylase Kinase, domain 1"/>
    <property type="match status" value="1"/>
</dbReference>
<keyword evidence="5" id="KW-0723">Serine/threonine-protein kinase</keyword>
<dbReference type="KEGG" id="zma:103629860"/>
<dbReference type="GeneID" id="103629860"/>
<keyword evidence="7" id="KW-0433">Leucine-rich repeat</keyword>
<comment type="catalytic activity">
    <reaction evidence="19">
        <text>L-threonyl-[protein] + ATP = O-phospho-L-threonyl-[protein] + ADP + H(+)</text>
        <dbReference type="Rhea" id="RHEA:46608"/>
        <dbReference type="Rhea" id="RHEA-COMP:11060"/>
        <dbReference type="Rhea" id="RHEA-COMP:11605"/>
        <dbReference type="ChEBI" id="CHEBI:15378"/>
        <dbReference type="ChEBI" id="CHEBI:30013"/>
        <dbReference type="ChEBI" id="CHEBI:30616"/>
        <dbReference type="ChEBI" id="CHEBI:61977"/>
        <dbReference type="ChEBI" id="CHEBI:456216"/>
        <dbReference type="EC" id="2.7.11.1"/>
    </reaction>
</comment>
<evidence type="ECO:0000256" key="4">
    <source>
        <dbReference type="ARBA" id="ARBA00022475"/>
    </source>
</evidence>
<sequence length="958" mass="101789">MPRLFVTLIAVAVAAVSSVDSHATDRAALLAFKSGVRGNLSDWGSRSPRMCNWTGVTCDSTGRVTRLLLKNSNLSGVISPSIGNLSALRKLDLRFNHLSGTIPRELGMLSQLLELRLGHNSLTGTIPEAVVCNCTSLTSIILSNNSLTGEIPFSARCRLPRLQQLSLYENRLEGGIPSPMSNFTSLSWVLLQYNRLGGVLPSQMFSKMPSLRYLYLSGNSFSSDGGNTDLEPFLASLANCTGLQELGVGSNGIGGEIPAVIGNLSSANLSLLYLDDNEITGAIPRAIGNLASLTDLELQDNMLEGPIPSELFHPRGLTKIVLSNNQINAEIPKSIGLLAQQLATISISNSGLRGEIPETLSNLTNLDYVLLDHNQLSGAIPPGGLSCQMILDLSYNKLTGQIPSGMPGLLGSFNMYLNLSNNLLEGPVSSLEFGSMEMIQALDLSGNKLSGGLPSSMGALKNLRFLDVSSNGLTGVIPRSLQGLPLQFANFSHNNFTGEVCGGGSFANLTGDSFLGNPGLCGSVPGMAPCGGRKRGRFLYIAIGVVVAVAVGLLAMVCAVVDHYLMRSSRSRLAMAAPSSLLPRFSTTGLVKATGDGEKESGEHPRISYWELADATDGFSEVNLIGKGGYGHVYRGVLHGESETVIAVKVLRQDQAAGGEVVAGSFERECRVLRSIRHRNLIRVVTACSTPEFKAVVLPFMPNGSLDSLIHGPPAAAAGGPRHLGLDLDLLLGVASNVAEGMAYLHHHAPVKVVHCDLKPSNVLLDGDMTAVVSDFGISKLVATDDGARGPEVTGEASTSSVCNSITRLLQGSVGYIAPEYGLGGRPSTQGDVYSFGVMLLEMISGKRPTDVISEEGHGLHDWAKKLLQHKRDLGAVVEERSLLPFGPPPRGEMEEVAVVLELLEIGVACSQLAPSMRPSMDDVAHEIAYLRDGTWRKYGVTDLKTTIFDQQTPRCTD</sequence>
<feature type="chain" id="PRO_5010806759" description="non-specific serine/threonine protein kinase" evidence="23">
    <location>
        <begin position="19"/>
        <end position="958"/>
    </location>
</feature>
<keyword evidence="6" id="KW-0597">Phosphoprotein</keyword>
<evidence type="ECO:0000256" key="19">
    <source>
        <dbReference type="ARBA" id="ARBA00047899"/>
    </source>
</evidence>
<dbReference type="ExpressionAtlas" id="A0A1D6LTR1">
    <property type="expression patterns" value="baseline and differential"/>
</dbReference>
<dbReference type="EMBL" id="CM000782">
    <property type="protein sequence ID" value="AQK82787.1"/>
    <property type="molecule type" value="Genomic_DNA"/>
</dbReference>
<evidence type="ECO:0000256" key="20">
    <source>
        <dbReference type="ARBA" id="ARBA00048679"/>
    </source>
</evidence>
<dbReference type="eggNOG" id="ENOG502QPTD">
    <property type="taxonomic scope" value="Eukaryota"/>
</dbReference>
<feature type="binding site" evidence="21">
    <location>
        <position position="649"/>
    </location>
    <ligand>
        <name>ATP</name>
        <dbReference type="ChEBI" id="CHEBI:30616"/>
    </ligand>
</feature>
<keyword evidence="13 25" id="KW-0418">Kinase</keyword>
<evidence type="ECO:0000259" key="24">
    <source>
        <dbReference type="PROSITE" id="PS50011"/>
    </source>
</evidence>